<reference evidence="2 3" key="1">
    <citation type="submission" date="2019-02" db="EMBL/GenBank/DDBJ databases">
        <title>Kribbella capetownensis sp. nov. and Kribbella speibonae sp. nov., isolated from soil.</title>
        <authorList>
            <person name="Curtis S.M."/>
            <person name="Norton I."/>
            <person name="Everest G.J."/>
            <person name="Meyers P.R."/>
        </authorList>
    </citation>
    <scope>NUCLEOTIDE SEQUENCE [LARGE SCALE GENOMIC DNA]</scope>
    <source>
        <strain evidence="2 3">NRRL B-24813</strain>
    </source>
</reference>
<feature type="transmembrane region" description="Helical" evidence="1">
    <location>
        <begin position="60"/>
        <end position="84"/>
    </location>
</feature>
<keyword evidence="1" id="KW-0812">Transmembrane</keyword>
<evidence type="ECO:0000313" key="3">
    <source>
        <dbReference type="Proteomes" id="UP000291144"/>
    </source>
</evidence>
<dbReference type="RefSeq" id="WP_131359746.1">
    <property type="nucleotide sequence ID" value="NZ_SJKB01000007.1"/>
</dbReference>
<evidence type="ECO:0008006" key="4">
    <source>
        <dbReference type="Google" id="ProtNLM"/>
    </source>
</evidence>
<keyword evidence="3" id="KW-1185">Reference proteome</keyword>
<organism evidence="2 3">
    <name type="scientific">Kribbella pittospori</name>
    <dbReference type="NCBI Taxonomy" id="722689"/>
    <lineage>
        <taxon>Bacteria</taxon>
        <taxon>Bacillati</taxon>
        <taxon>Actinomycetota</taxon>
        <taxon>Actinomycetes</taxon>
        <taxon>Propionibacteriales</taxon>
        <taxon>Kribbellaceae</taxon>
        <taxon>Kribbella</taxon>
    </lineage>
</organism>
<name>A0A4R0KG32_9ACTN</name>
<proteinExistence type="predicted"/>
<dbReference type="Proteomes" id="UP000291144">
    <property type="component" value="Unassembled WGS sequence"/>
</dbReference>
<dbReference type="EMBL" id="SJKB01000007">
    <property type="protein sequence ID" value="TCC59433.1"/>
    <property type="molecule type" value="Genomic_DNA"/>
</dbReference>
<keyword evidence="1" id="KW-0472">Membrane</keyword>
<keyword evidence="1" id="KW-1133">Transmembrane helix</keyword>
<evidence type="ECO:0000256" key="1">
    <source>
        <dbReference type="SAM" id="Phobius"/>
    </source>
</evidence>
<comment type="caution">
    <text evidence="2">The sequence shown here is derived from an EMBL/GenBank/DDBJ whole genome shotgun (WGS) entry which is preliminary data.</text>
</comment>
<sequence>MTNLDASKKQPSSGNTASRAPLTQLAGPLALTAGVLMVVVEIVIFPIVDRDDHVGTSTDSVYRVSGVVYFVAFCLLLLAAVAAYSWQAHKAGRFGVVGLFGALVGTMFLGGDLWFETFYVTYLADTAPEVLDADPAGLIVIGAVSSYILFAIGWALFGLASFRAGVFPRAICIAIVIGGLVGFQSLLPPFGIVLGLAMIWLGIWMIRTPGAAEVVS</sequence>
<feature type="transmembrane region" description="Helical" evidence="1">
    <location>
        <begin position="135"/>
        <end position="159"/>
    </location>
</feature>
<feature type="transmembrane region" description="Helical" evidence="1">
    <location>
        <begin position="166"/>
        <end position="183"/>
    </location>
</feature>
<evidence type="ECO:0000313" key="2">
    <source>
        <dbReference type="EMBL" id="TCC59433.1"/>
    </source>
</evidence>
<accession>A0A4R0KG32</accession>
<protein>
    <recommendedName>
        <fullName evidence="4">DUF4386 family protein</fullName>
    </recommendedName>
</protein>
<dbReference type="AlphaFoldDB" id="A0A4R0KG32"/>
<dbReference type="OrthoDB" id="4932280at2"/>
<feature type="transmembrane region" description="Helical" evidence="1">
    <location>
        <begin position="29"/>
        <end position="48"/>
    </location>
</feature>
<gene>
    <name evidence="2" type="ORF">E0H73_22610</name>
</gene>
<feature type="transmembrane region" description="Helical" evidence="1">
    <location>
        <begin position="96"/>
        <end position="115"/>
    </location>
</feature>